<name>A0A1I5WD47_9PSEU</name>
<reference evidence="2" key="1">
    <citation type="submission" date="2016-10" db="EMBL/GenBank/DDBJ databases">
        <authorList>
            <person name="Varghese N."/>
            <person name="Submissions S."/>
        </authorList>
    </citation>
    <scope>NUCLEOTIDE SEQUENCE [LARGE SCALE GENOMIC DNA]</scope>
    <source>
        <strain evidence="2">CGMCC 4.5579</strain>
    </source>
</reference>
<evidence type="ECO:0000313" key="1">
    <source>
        <dbReference type="EMBL" id="SFQ17684.1"/>
    </source>
</evidence>
<evidence type="ECO:0008006" key="3">
    <source>
        <dbReference type="Google" id="ProtNLM"/>
    </source>
</evidence>
<keyword evidence="2" id="KW-1185">Reference proteome</keyword>
<dbReference type="Proteomes" id="UP000198727">
    <property type="component" value="Unassembled WGS sequence"/>
</dbReference>
<organism evidence="1 2">
    <name type="scientific">Amycolatopsis arida</name>
    <dbReference type="NCBI Taxonomy" id="587909"/>
    <lineage>
        <taxon>Bacteria</taxon>
        <taxon>Bacillati</taxon>
        <taxon>Actinomycetota</taxon>
        <taxon>Actinomycetes</taxon>
        <taxon>Pseudonocardiales</taxon>
        <taxon>Pseudonocardiaceae</taxon>
        <taxon>Amycolatopsis</taxon>
    </lineage>
</organism>
<dbReference type="SUPFAM" id="SSF53800">
    <property type="entry name" value="Chelatase"/>
    <property type="match status" value="1"/>
</dbReference>
<dbReference type="EMBL" id="FOWW01000005">
    <property type="protein sequence ID" value="SFQ17684.1"/>
    <property type="molecule type" value="Genomic_DNA"/>
</dbReference>
<gene>
    <name evidence="1" type="ORF">SAMN05421810_10551</name>
</gene>
<dbReference type="RefSeq" id="WP_243859603.1">
    <property type="nucleotide sequence ID" value="NZ_FOWW01000005.1"/>
</dbReference>
<dbReference type="STRING" id="587909.SAMN05421810_10551"/>
<dbReference type="AlphaFoldDB" id="A0A1I5WD47"/>
<accession>A0A1I5WD47</accession>
<protein>
    <recommendedName>
        <fullName evidence="3">Sirohydrochlorin ferrochelatase</fullName>
    </recommendedName>
</protein>
<proteinExistence type="predicted"/>
<dbReference type="Gene3D" id="3.40.50.1400">
    <property type="match status" value="1"/>
</dbReference>
<sequence>MDVVARALAGRLGAPVRVGYAATARPSIAEAVASARVAGGRVAVASWLLAPGLFQHRLAATAADVVAEPLCGGDVPAEVVGLVLRRYSAAATSLAS</sequence>
<evidence type="ECO:0000313" key="2">
    <source>
        <dbReference type="Proteomes" id="UP000198727"/>
    </source>
</evidence>